<organism evidence="1 2">
    <name type="scientific">Plasmodium gonderi</name>
    <dbReference type="NCBI Taxonomy" id="77519"/>
    <lineage>
        <taxon>Eukaryota</taxon>
        <taxon>Sar</taxon>
        <taxon>Alveolata</taxon>
        <taxon>Apicomplexa</taxon>
        <taxon>Aconoidasida</taxon>
        <taxon>Haemosporida</taxon>
        <taxon>Plasmodiidae</taxon>
        <taxon>Plasmodium</taxon>
        <taxon>Plasmodium (Plasmodium)</taxon>
    </lineage>
</organism>
<proteinExistence type="predicted"/>
<sequence>MTKDIESIMDIEKSTAKSNIIPECNEIVNEIHETFRSDINYICKKVDSYTRHISQHHPNPSWTSKSCCIYLHYWLYIHYNSDDYIDDVKQLYNKLINVFYNTNNLGCKNHENIKITNEEMLNLKYVYDMHVKLNKISKEPEVSGNKCECAKECAEIYMKQKYKCMYNRFLYFCNALEEFRKKYYDKISSHSCDTDTPKHCLPNEKLIL</sequence>
<comment type="caution">
    <text evidence="1">The sequence shown here is derived from an EMBL/GenBank/DDBJ whole genome shotgun (WGS) entry which is preliminary data.</text>
</comment>
<dbReference type="Pfam" id="PF05795">
    <property type="entry name" value="Plasmodium_Vir"/>
    <property type="match status" value="1"/>
</dbReference>
<reference evidence="2" key="1">
    <citation type="submission" date="2017-04" db="EMBL/GenBank/DDBJ databases">
        <title>Plasmodium gonderi genome.</title>
        <authorList>
            <person name="Arisue N."/>
            <person name="Honma H."/>
            <person name="Kawai S."/>
            <person name="Tougan T."/>
            <person name="Tanabe K."/>
            <person name="Horii T."/>
        </authorList>
    </citation>
    <scope>NUCLEOTIDE SEQUENCE [LARGE SCALE GENOMIC DNA]</scope>
    <source>
        <strain evidence="2">ATCC 30045</strain>
    </source>
</reference>
<dbReference type="RefSeq" id="XP_028546532.1">
    <property type="nucleotide sequence ID" value="XM_028690731.1"/>
</dbReference>
<dbReference type="GeneID" id="39744751"/>
<dbReference type="AlphaFoldDB" id="A0A1Y1JU63"/>
<dbReference type="Proteomes" id="UP000195521">
    <property type="component" value="Unassembled WGS sequence"/>
</dbReference>
<dbReference type="InterPro" id="IPR008780">
    <property type="entry name" value="Plasmodium_Vir"/>
</dbReference>
<dbReference type="OrthoDB" id="10659189at2759"/>
<evidence type="ECO:0000313" key="2">
    <source>
        <dbReference type="Proteomes" id="UP000195521"/>
    </source>
</evidence>
<name>A0A1Y1JU63_PLAGO</name>
<dbReference type="EMBL" id="BDQF01000033">
    <property type="protein sequence ID" value="GAW83943.1"/>
    <property type="molecule type" value="Genomic_DNA"/>
</dbReference>
<gene>
    <name evidence="1" type="ORF">PGO_000225</name>
</gene>
<evidence type="ECO:0000313" key="1">
    <source>
        <dbReference type="EMBL" id="GAW83943.1"/>
    </source>
</evidence>
<keyword evidence="2" id="KW-1185">Reference proteome</keyword>
<protein>
    <submittedName>
        <fullName evidence="1">Variable surface protein</fullName>
    </submittedName>
</protein>
<accession>A0A1Y1JU63</accession>